<dbReference type="PANTHER" id="PTHR43130">
    <property type="entry name" value="ARAC-FAMILY TRANSCRIPTIONAL REGULATOR"/>
    <property type="match status" value="1"/>
</dbReference>
<dbReference type="PANTHER" id="PTHR43130:SF15">
    <property type="entry name" value="THIJ_PFPI FAMILY PROTEIN (AFU_ORTHOLOGUE AFUA_5G14240)"/>
    <property type="match status" value="1"/>
</dbReference>
<accession>A0ABS7EKU6</accession>
<dbReference type="RefSeq" id="WP_220105452.1">
    <property type="nucleotide sequence ID" value="NZ_JAHZSS010000030.1"/>
</dbReference>
<keyword evidence="3" id="KW-1185">Reference proteome</keyword>
<dbReference type="EMBL" id="JAHZSS010000030">
    <property type="protein sequence ID" value="MBW8192830.1"/>
    <property type="molecule type" value="Genomic_DNA"/>
</dbReference>
<name>A0ABS7EKU6_9GAMM</name>
<evidence type="ECO:0000259" key="1">
    <source>
        <dbReference type="Pfam" id="PF01965"/>
    </source>
</evidence>
<proteinExistence type="predicted"/>
<comment type="caution">
    <text evidence="2">The sequence shown here is derived from an EMBL/GenBank/DDBJ whole genome shotgun (WGS) entry which is preliminary data.</text>
</comment>
<dbReference type="InterPro" id="IPR029062">
    <property type="entry name" value="Class_I_gatase-like"/>
</dbReference>
<sequence>MKIHFLVFDRVEELDLVGSWEFVGLLANKGLCEKPKLITLNTMTPTGEHGMRFSADHHFSDVDVADVVVVPGGSGARTAMLDDDVIRYLQHCETNSQAILSICTGMYLMQKAGLLNGRKATTHWAFLEQLKSDPAIDVVEERFVQDGHIWSSAGVSAGMDMMLAFIADTFGDSVAADIQLEAEYYPSAHIYGEPQNHAKASSYVKKRNGKNSQQ</sequence>
<dbReference type="CDD" id="cd03139">
    <property type="entry name" value="GATase1_PfpI_2"/>
    <property type="match status" value="1"/>
</dbReference>
<dbReference type="Gene3D" id="3.40.50.880">
    <property type="match status" value="1"/>
</dbReference>
<dbReference type="Proteomes" id="UP001166251">
    <property type="component" value="Unassembled WGS sequence"/>
</dbReference>
<organism evidence="2 3">
    <name type="scientific">Neiella holothuriorum</name>
    <dbReference type="NCBI Taxonomy" id="2870530"/>
    <lineage>
        <taxon>Bacteria</taxon>
        <taxon>Pseudomonadati</taxon>
        <taxon>Pseudomonadota</taxon>
        <taxon>Gammaproteobacteria</taxon>
        <taxon>Alteromonadales</taxon>
        <taxon>Echinimonadaceae</taxon>
        <taxon>Neiella</taxon>
    </lineage>
</organism>
<evidence type="ECO:0000313" key="2">
    <source>
        <dbReference type="EMBL" id="MBW8192830.1"/>
    </source>
</evidence>
<dbReference type="InterPro" id="IPR002818">
    <property type="entry name" value="DJ-1/PfpI"/>
</dbReference>
<dbReference type="Pfam" id="PF01965">
    <property type="entry name" value="DJ-1_PfpI"/>
    <property type="match status" value="1"/>
</dbReference>
<evidence type="ECO:0000313" key="3">
    <source>
        <dbReference type="Proteomes" id="UP001166251"/>
    </source>
</evidence>
<feature type="domain" description="DJ-1/PfpI" evidence="1">
    <location>
        <begin position="1"/>
        <end position="167"/>
    </location>
</feature>
<dbReference type="SUPFAM" id="SSF52317">
    <property type="entry name" value="Class I glutamine amidotransferase-like"/>
    <property type="match status" value="1"/>
</dbReference>
<protein>
    <submittedName>
        <fullName evidence="2">DJ-1/PfpI family protein</fullName>
    </submittedName>
</protein>
<gene>
    <name evidence="2" type="ORF">K0504_17465</name>
</gene>
<dbReference type="InterPro" id="IPR052158">
    <property type="entry name" value="INH-QAR"/>
</dbReference>
<reference evidence="2" key="1">
    <citation type="submission" date="2021-07" db="EMBL/GenBank/DDBJ databases">
        <title>Neiella marina sp. nov., isolated from the intestinal content of sea cucumber Apostichopus japonicus.</title>
        <authorList>
            <person name="Bai X."/>
        </authorList>
    </citation>
    <scope>NUCLEOTIDE SEQUENCE</scope>
    <source>
        <strain evidence="2">126</strain>
    </source>
</reference>